<evidence type="ECO:0000313" key="3">
    <source>
        <dbReference type="EMBL" id="QDU09137.1"/>
    </source>
</evidence>
<evidence type="ECO:0000256" key="1">
    <source>
        <dbReference type="SAM" id="Phobius"/>
    </source>
</evidence>
<dbReference type="AlphaFoldDB" id="A0A517WV45"/>
<feature type="transmembrane region" description="Helical" evidence="1">
    <location>
        <begin position="38"/>
        <end position="57"/>
    </location>
</feature>
<accession>A0A517WV45</accession>
<sequence length="63" mass="6978" precursor="true">MLKLLPVLCSGTFLFSVTTALAQEEERKSGIVQQSQTSIFEYLLIAVLFGLALFAICRTSHRS</sequence>
<keyword evidence="4" id="KW-1185">Reference proteome</keyword>
<keyword evidence="1" id="KW-0812">Transmembrane</keyword>
<reference evidence="3 4" key="1">
    <citation type="submission" date="2019-03" db="EMBL/GenBank/DDBJ databases">
        <title>Deep-cultivation of Planctomycetes and their phenomic and genomic characterization uncovers novel biology.</title>
        <authorList>
            <person name="Wiegand S."/>
            <person name="Jogler M."/>
            <person name="Boedeker C."/>
            <person name="Pinto D."/>
            <person name="Vollmers J."/>
            <person name="Rivas-Marin E."/>
            <person name="Kohn T."/>
            <person name="Peeters S.H."/>
            <person name="Heuer A."/>
            <person name="Rast P."/>
            <person name="Oberbeckmann S."/>
            <person name="Bunk B."/>
            <person name="Jeske O."/>
            <person name="Meyerdierks A."/>
            <person name="Storesund J.E."/>
            <person name="Kallscheuer N."/>
            <person name="Luecker S."/>
            <person name="Lage O.M."/>
            <person name="Pohl T."/>
            <person name="Merkel B.J."/>
            <person name="Hornburger P."/>
            <person name="Mueller R.-W."/>
            <person name="Bruemmer F."/>
            <person name="Labrenz M."/>
            <person name="Spormann A.M."/>
            <person name="Op den Camp H."/>
            <person name="Overmann J."/>
            <person name="Amann R."/>
            <person name="Jetten M.S.M."/>
            <person name="Mascher T."/>
            <person name="Medema M.H."/>
            <person name="Devos D.P."/>
            <person name="Kaster A.-K."/>
            <person name="Ovreas L."/>
            <person name="Rohde M."/>
            <person name="Galperin M.Y."/>
            <person name="Jogler C."/>
        </authorList>
    </citation>
    <scope>NUCLEOTIDE SEQUENCE [LARGE SCALE GENOMIC DNA]</scope>
    <source>
        <strain evidence="3 4">V202</strain>
    </source>
</reference>
<evidence type="ECO:0000313" key="4">
    <source>
        <dbReference type="Proteomes" id="UP000318384"/>
    </source>
</evidence>
<gene>
    <name evidence="3" type="ORF">V202x_25090</name>
</gene>
<keyword evidence="1" id="KW-1133">Transmembrane helix</keyword>
<proteinExistence type="predicted"/>
<name>A0A517WV45_9PLAN</name>
<evidence type="ECO:0000256" key="2">
    <source>
        <dbReference type="SAM" id="SignalP"/>
    </source>
</evidence>
<dbReference type="Proteomes" id="UP000318384">
    <property type="component" value="Chromosome"/>
</dbReference>
<dbReference type="EMBL" id="CP037422">
    <property type="protein sequence ID" value="QDU09137.1"/>
    <property type="molecule type" value="Genomic_DNA"/>
</dbReference>
<protein>
    <submittedName>
        <fullName evidence="3">Uncharacterized protein</fullName>
    </submittedName>
</protein>
<feature type="signal peptide" evidence="2">
    <location>
        <begin position="1"/>
        <end position="22"/>
    </location>
</feature>
<organism evidence="3 4">
    <name type="scientific">Gimesia aquarii</name>
    <dbReference type="NCBI Taxonomy" id="2527964"/>
    <lineage>
        <taxon>Bacteria</taxon>
        <taxon>Pseudomonadati</taxon>
        <taxon>Planctomycetota</taxon>
        <taxon>Planctomycetia</taxon>
        <taxon>Planctomycetales</taxon>
        <taxon>Planctomycetaceae</taxon>
        <taxon>Gimesia</taxon>
    </lineage>
</organism>
<keyword evidence="2" id="KW-0732">Signal</keyword>
<keyword evidence="1" id="KW-0472">Membrane</keyword>
<feature type="chain" id="PRO_5021741208" evidence="2">
    <location>
        <begin position="23"/>
        <end position="63"/>
    </location>
</feature>